<dbReference type="GO" id="GO:0016787">
    <property type="term" value="F:hydrolase activity"/>
    <property type="evidence" value="ECO:0007669"/>
    <property type="project" value="UniProtKB-KW"/>
</dbReference>
<gene>
    <name evidence="3" type="ORF">PBOR_26185</name>
</gene>
<evidence type="ECO:0000313" key="3">
    <source>
        <dbReference type="EMBL" id="AIQ60048.1"/>
    </source>
</evidence>
<dbReference type="HOGENOM" id="CLU_004852_0_0_9"/>
<name>A0A089LLJ9_PAEBO</name>
<dbReference type="InterPro" id="IPR042301">
    <property type="entry name" value="GH115_sf"/>
</dbReference>
<dbReference type="Pfam" id="PF17829">
    <property type="entry name" value="GH115_C"/>
    <property type="match status" value="2"/>
</dbReference>
<dbReference type="InterPro" id="IPR041437">
    <property type="entry name" value="GH115_C"/>
</dbReference>
<evidence type="ECO:0000256" key="1">
    <source>
        <dbReference type="ARBA" id="ARBA00022801"/>
    </source>
</evidence>
<feature type="domain" description="Gylcosyl hydrolase 115 C-terminal" evidence="2">
    <location>
        <begin position="759"/>
        <end position="933"/>
    </location>
</feature>
<dbReference type="Pfam" id="PF15979">
    <property type="entry name" value="Glyco_hydro_115"/>
    <property type="match status" value="1"/>
</dbReference>
<proteinExistence type="predicted"/>
<dbReference type="AlphaFoldDB" id="A0A089LLJ9"/>
<evidence type="ECO:0000313" key="4">
    <source>
        <dbReference type="Proteomes" id="UP000029518"/>
    </source>
</evidence>
<dbReference type="GO" id="GO:0005975">
    <property type="term" value="P:carbohydrate metabolic process"/>
    <property type="evidence" value="ECO:0007669"/>
    <property type="project" value="UniProtKB-ARBA"/>
</dbReference>
<dbReference type="Gene3D" id="1.20.58.2150">
    <property type="match status" value="1"/>
</dbReference>
<keyword evidence="1" id="KW-0378">Hydrolase</keyword>
<keyword evidence="4" id="KW-1185">Reference proteome</keyword>
<dbReference type="InterPro" id="IPR031924">
    <property type="entry name" value="GH115"/>
</dbReference>
<dbReference type="InterPro" id="IPR029018">
    <property type="entry name" value="Hex-like_dom2"/>
</dbReference>
<dbReference type="KEGG" id="pbd:PBOR_26185"/>
<dbReference type="EMBL" id="CP009285">
    <property type="protein sequence ID" value="AIQ60048.1"/>
    <property type="molecule type" value="Genomic_DNA"/>
</dbReference>
<protein>
    <recommendedName>
        <fullName evidence="2">Gylcosyl hydrolase 115 C-terminal domain-containing protein</fullName>
    </recommendedName>
</protein>
<reference evidence="3" key="1">
    <citation type="submission" date="2014-08" db="EMBL/GenBank/DDBJ databases">
        <title>Comparative genomics of the Paenibacillus odorifer group.</title>
        <authorList>
            <person name="den Bakker H.C."/>
            <person name="Tsai Y.-C.Y.-C."/>
            <person name="Martin N."/>
            <person name="Korlach J."/>
            <person name="Wiedmann M."/>
        </authorList>
    </citation>
    <scope>NUCLEOTIDE SEQUENCE [LARGE SCALE GENOMIC DNA]</scope>
    <source>
        <strain evidence="3">DSM 13188</strain>
    </source>
</reference>
<dbReference type="Proteomes" id="UP000029518">
    <property type="component" value="Chromosome"/>
</dbReference>
<organism evidence="3 4">
    <name type="scientific">Paenibacillus borealis</name>
    <dbReference type="NCBI Taxonomy" id="160799"/>
    <lineage>
        <taxon>Bacteria</taxon>
        <taxon>Bacillati</taxon>
        <taxon>Bacillota</taxon>
        <taxon>Bacilli</taxon>
        <taxon>Bacillales</taxon>
        <taxon>Paenibacillaceae</taxon>
        <taxon>Paenibacillus</taxon>
    </lineage>
</organism>
<dbReference type="Gene3D" id="3.30.379.10">
    <property type="entry name" value="Chitobiase/beta-hexosaminidase domain 2-like"/>
    <property type="match status" value="1"/>
</dbReference>
<feature type="domain" description="Gylcosyl hydrolase 115 C-terminal" evidence="2">
    <location>
        <begin position="1030"/>
        <end position="1192"/>
    </location>
</feature>
<accession>A0A089LLJ9</accession>
<dbReference type="Gene3D" id="3.20.20.520">
    <property type="entry name" value="Glycosyl hydrolase family 115"/>
    <property type="match status" value="1"/>
</dbReference>
<sequence>MSYELVKRNTTIQIYMSETENSAVHIAVNNLIRDIAAVCGCKAELSQEIGQCSIIIGTAGNEAVAENISGKQLSLNKLRAEGAYRWEAFLHELVDGVLYIIGTDRRGTIYGIYDLCEQLGVSPWYYWADVPVKVKESFSLPADYSKTDWPSVKYRGIFLNDEEELNDWAKLHTADDTIGPEAYEKIFELLLRLKGNYIWPAMHVNFFNGNLRNGALAEEMGIVVGTSHCDMLLRSNQNEWTPWIMSKGYTDAVYDYSIEGRNREVLLEYWQESVEQNKDYEVSFTMGMRGIHDSGFHTKSIDEDDSLSAEEKTTAKVRLLGDIIKDQRKILIKVLGEAKGAEVLQTFVPYKEVLDLYNLGLEVPEDVTLIWANDNFGHVRRYPNEAERGRSGGHGLYYHSSYWAHGGTAMSYLFINSIPLAHTGNELKKSYESGIRNIWVQNIGGLKPLEQDMEFFIRYGWEAGKETGITRNTRQFTEHWINTNFSGNRGAEAAELYEVFARVTNVRKIEHMNSDVFTQTVLGDEAGRRLKMLEDIFRRGNAILDSLPPEERAAFFQLFLMKIHASYYTNHEFYYADRSNLSYARGNMQAADQYTELSGKMLAYKRSMLHFYNHKMSEGKWEGILTPESFPPPPTAMFPARKPALRISGSGARVDLWNNDEALSFSAYGVAQKWIEIGNQGAGSIPYSIEVTEGADWITLSDHEGMIHTEKRILVSVLNPAEHAGKRGVVTVRDHRNGAEYSVKVQIEKGIELPGSYSGYIEADGYVSIPAAGYDRNNFHEAVEGDAAKFGWITVPGLGRHEGDAVMAWHSELRPLEVLDKACPHLEYDLYLQHNGKFKLEICRFLTLDSTGQIRFGVGIDEEDPFIVESETRDEWLGNWKEAVFDNGEKITVELPFLSAGAHTLKIYMMDRYVTLTKLVLYTNAQSGSNLGPLFSRHGETPVAAYGLEGPEVQWDEVERLCSGLYLTSSDEVPPPNVLYADREFFQTMNTQIFNKLVNFPQTELGEPRYANISGSDGSKDWLQEFGSGVFVEQNGVLAIEAEYALENSANAYLTPAADGSGLSWSHLQAEKNGRTGLAMHVAAPGIRWDHPEQAPAMNYRLDISTQGTYQVWMLLRHYNDKSDSCYLALDGEVQPLSEQFGGGTLHTYNTAYVYYWCAISDLALTAGEHVLSVLARKSQLRIDRIYLTTGDKLPPVDAVWKDSERR</sequence>
<dbReference type="SUPFAM" id="SSF55545">
    <property type="entry name" value="beta-N-acetylhexosaminidase-like domain"/>
    <property type="match status" value="1"/>
</dbReference>
<evidence type="ECO:0000259" key="2">
    <source>
        <dbReference type="Pfam" id="PF17829"/>
    </source>
</evidence>
<dbReference type="PANTHER" id="PTHR37842">
    <property type="match status" value="1"/>
</dbReference>
<dbReference type="RefSeq" id="WP_042216426.1">
    <property type="nucleotide sequence ID" value="NZ_CP009285.1"/>
</dbReference>
<dbReference type="Gene3D" id="2.60.120.1620">
    <property type="match status" value="2"/>
</dbReference>
<dbReference type="PANTHER" id="PTHR37842:SF2">
    <property type="entry name" value="GYLCOSYL HYDROLASE 115 C-TERMINAL DOMAIN-CONTAINING PROTEIN"/>
    <property type="match status" value="1"/>
</dbReference>